<organism evidence="6 7">
    <name type="scientific">Ephemeroptericola cinctiostellae</name>
    <dbReference type="NCBI Taxonomy" id="2268024"/>
    <lineage>
        <taxon>Bacteria</taxon>
        <taxon>Pseudomonadati</taxon>
        <taxon>Pseudomonadota</taxon>
        <taxon>Betaproteobacteria</taxon>
        <taxon>Burkholderiales</taxon>
        <taxon>Burkholderiaceae</taxon>
        <taxon>Ephemeroptericola</taxon>
    </lineage>
</organism>
<dbReference type="CDD" id="cd02910">
    <property type="entry name" value="cupin_Yhhw_N"/>
    <property type="match status" value="1"/>
</dbReference>
<dbReference type="OrthoDB" id="321327at2"/>
<dbReference type="Proteomes" id="UP000252182">
    <property type="component" value="Chromosome"/>
</dbReference>
<dbReference type="InterPro" id="IPR014710">
    <property type="entry name" value="RmlC-like_jellyroll"/>
</dbReference>
<protein>
    <submittedName>
        <fullName evidence="6">Quercetin 2,3-dioxygenase</fullName>
        <ecNumber evidence="6">1.13.11.24</ecNumber>
    </submittedName>
</protein>
<feature type="binding site" evidence="2">
    <location>
        <position position="101"/>
    </location>
    <ligand>
        <name>Fe cation</name>
        <dbReference type="ChEBI" id="CHEBI:24875"/>
    </ligand>
</feature>
<dbReference type="Gene3D" id="2.60.120.10">
    <property type="entry name" value="Jelly Rolls"/>
    <property type="match status" value="2"/>
</dbReference>
<keyword evidence="2" id="KW-0479">Metal-binding</keyword>
<dbReference type="AlphaFoldDB" id="A0A345D8X2"/>
<dbReference type="KEGG" id="hyf:DTO96_100520"/>
<comment type="similarity">
    <text evidence="1 3">Belongs to the pirin family.</text>
</comment>
<reference evidence="7" key="1">
    <citation type="submission" date="2018-07" db="EMBL/GenBank/DDBJ databases">
        <authorList>
            <person name="Kim H."/>
        </authorList>
    </citation>
    <scope>NUCLEOTIDE SEQUENCE [LARGE SCALE GENOMIC DNA]</scope>
    <source>
        <strain evidence="7">F02</strain>
    </source>
</reference>
<dbReference type="InterPro" id="IPR003829">
    <property type="entry name" value="Pirin_N_dom"/>
</dbReference>
<dbReference type="PIRSF" id="PIRSF006232">
    <property type="entry name" value="Pirin"/>
    <property type="match status" value="1"/>
</dbReference>
<dbReference type="EC" id="1.13.11.24" evidence="6"/>
<feature type="binding site" evidence="2">
    <location>
        <position position="59"/>
    </location>
    <ligand>
        <name>Fe cation</name>
        <dbReference type="ChEBI" id="CHEBI:24875"/>
    </ligand>
</feature>
<feature type="domain" description="Quercetin 2,3-dioxygenase C-terminal cupin" evidence="5">
    <location>
        <begin position="156"/>
        <end position="236"/>
    </location>
</feature>
<dbReference type="InterPro" id="IPR012093">
    <property type="entry name" value="Pirin"/>
</dbReference>
<evidence type="ECO:0000256" key="3">
    <source>
        <dbReference type="RuleBase" id="RU003457"/>
    </source>
</evidence>
<dbReference type="InterPro" id="IPR041602">
    <property type="entry name" value="Quercetinase_C"/>
</dbReference>
<dbReference type="InterPro" id="IPR011051">
    <property type="entry name" value="RmlC_Cupin_sf"/>
</dbReference>
<keyword evidence="2" id="KW-0408">Iron</keyword>
<comment type="cofactor">
    <cofactor evidence="2">
        <name>Fe cation</name>
        <dbReference type="ChEBI" id="CHEBI:24875"/>
    </cofactor>
    <text evidence="2">Binds 1 Fe cation per subunit.</text>
</comment>
<name>A0A345D8X2_9BURK</name>
<feature type="binding site" evidence="2">
    <location>
        <position position="57"/>
    </location>
    <ligand>
        <name>Fe cation</name>
        <dbReference type="ChEBI" id="CHEBI:24875"/>
    </ligand>
</feature>
<dbReference type="PANTHER" id="PTHR43212:SF3">
    <property type="entry name" value="QUERCETIN 2,3-DIOXYGENASE"/>
    <property type="match status" value="1"/>
</dbReference>
<proteinExistence type="inferred from homology"/>
<evidence type="ECO:0000259" key="5">
    <source>
        <dbReference type="Pfam" id="PF17954"/>
    </source>
</evidence>
<evidence type="ECO:0000313" key="7">
    <source>
        <dbReference type="Proteomes" id="UP000252182"/>
    </source>
</evidence>
<evidence type="ECO:0000256" key="2">
    <source>
        <dbReference type="PIRSR" id="PIRSR006232-1"/>
    </source>
</evidence>
<gene>
    <name evidence="6" type="primary">yhhW_2</name>
    <name evidence="6" type="ORF">DTO96_100520</name>
</gene>
<evidence type="ECO:0000313" key="6">
    <source>
        <dbReference type="EMBL" id="AXF84810.1"/>
    </source>
</evidence>
<keyword evidence="6" id="KW-0223">Dioxygenase</keyword>
<feature type="binding site" evidence="2">
    <location>
        <position position="103"/>
    </location>
    <ligand>
        <name>Fe cation</name>
        <dbReference type="ChEBI" id="CHEBI:24875"/>
    </ligand>
</feature>
<dbReference type="GO" id="GO:0046872">
    <property type="term" value="F:metal ion binding"/>
    <property type="evidence" value="ECO:0007669"/>
    <property type="project" value="UniProtKB-KW"/>
</dbReference>
<sequence length="239" mass="26252">MLQTHLSHQRGGADHGWLKAKHSFSFSSYYDPNNMGFGPLRVINEDRIAPSMGFGTHGHDNMEIITYILDGELSHRDSMGNQEKIPAGEVQKMSAGSGVRHSEFNSSDASEAHLLQIWIEPNVHGIAPEYEQSPLGDLPQANGWRVIAAPNGEWRGATGAMRLYQDAALLNAREVDGARERSYELGEQRAAYVHVAMGAATVNGVALQAGDALKIWDEPMVEVKLDAHAQVLLFDLPRE</sequence>
<evidence type="ECO:0000259" key="4">
    <source>
        <dbReference type="Pfam" id="PF02678"/>
    </source>
</evidence>
<dbReference type="Pfam" id="PF02678">
    <property type="entry name" value="Pirin"/>
    <property type="match status" value="1"/>
</dbReference>
<keyword evidence="7" id="KW-1185">Reference proteome</keyword>
<dbReference type="SUPFAM" id="SSF51182">
    <property type="entry name" value="RmlC-like cupins"/>
    <property type="match status" value="1"/>
</dbReference>
<accession>A0A345D8X2</accession>
<dbReference type="RefSeq" id="WP_114562072.1">
    <property type="nucleotide sequence ID" value="NZ_CP031124.1"/>
</dbReference>
<dbReference type="PANTHER" id="PTHR43212">
    <property type="entry name" value="QUERCETIN 2,3-DIOXYGENASE"/>
    <property type="match status" value="1"/>
</dbReference>
<dbReference type="GO" id="GO:0008127">
    <property type="term" value="F:quercetin 2,3-dioxygenase activity"/>
    <property type="evidence" value="ECO:0007669"/>
    <property type="project" value="UniProtKB-EC"/>
</dbReference>
<feature type="domain" description="Pirin N-terminal" evidence="4">
    <location>
        <begin position="7"/>
        <end position="119"/>
    </location>
</feature>
<dbReference type="EMBL" id="CP031124">
    <property type="protein sequence ID" value="AXF84810.1"/>
    <property type="molecule type" value="Genomic_DNA"/>
</dbReference>
<dbReference type="Pfam" id="PF17954">
    <property type="entry name" value="Pirin_C_2"/>
    <property type="match status" value="1"/>
</dbReference>
<evidence type="ECO:0000256" key="1">
    <source>
        <dbReference type="ARBA" id="ARBA00008416"/>
    </source>
</evidence>
<keyword evidence="6" id="KW-0560">Oxidoreductase</keyword>